<dbReference type="EMBL" id="FMSH01000475">
    <property type="protein sequence ID" value="SCU94325.1"/>
    <property type="molecule type" value="Genomic_DNA"/>
</dbReference>
<protein>
    <recommendedName>
        <fullName evidence="1">Phage tail collar domain-containing protein</fullName>
    </recommendedName>
</protein>
<name>A0A1K0IP40_CUPNE</name>
<dbReference type="SUPFAM" id="SSF88874">
    <property type="entry name" value="Receptor-binding domain of short tail fibre protein gp12"/>
    <property type="match status" value="1"/>
</dbReference>
<gene>
    <name evidence="2" type="ORF">CNECB9_5260029</name>
</gene>
<dbReference type="InterPro" id="IPR037053">
    <property type="entry name" value="Phage_tail_collar_dom_sf"/>
</dbReference>
<dbReference type="RefSeq" id="WP_340529462.1">
    <property type="nucleotide sequence ID" value="NZ_FMSH01000475.1"/>
</dbReference>
<evidence type="ECO:0000259" key="1">
    <source>
        <dbReference type="Pfam" id="PF07484"/>
    </source>
</evidence>
<sequence length="470" mass="48208">MAGSLIKLTNAGRTALVGPGNIGTVTRTITKIGVATAAFVPTEELLALPNERKQLDTFGGENVAPDTVHVTLRDDTNDQYTLYGYGLYLDNGVLLGTYSQDTPVLEKSPAAILLLSTDMRFTTIDAALLQFGSADWTNPPATELRQGVVELATAAETQTGADGTRAVTPAALSARTATDTRTGLVELATDAEAQTGTDTSRAVTPANLSARTATEARTGLAAIASQAEANTAADDSKIITPKKMGVYVAAAVAALVNSSPAALDTLKELADAIGDDANFSVTMTNALALKAPLASPAMTGTPTVPTAAAGTSTMQAASTDFVQQAIGSGCIAFFARNTPPPGWLKANGAAVSRSVYAALFAAIGTWWGAGDGATTFNVPDLRGEFPRGWDDARGADPGRAFASGQASQNLAHTHGLSYPSSGLWGDAPGRFIANAGGTDILMNNQYPTITSAGGSEARPRNVALLACIKI</sequence>
<proteinExistence type="predicted"/>
<reference evidence="2" key="1">
    <citation type="submission" date="2016-09" db="EMBL/GenBank/DDBJ databases">
        <authorList>
            <person name="Capua I."/>
            <person name="De Benedictis P."/>
            <person name="Joannis T."/>
            <person name="Lombin L.H."/>
            <person name="Cattoli G."/>
        </authorList>
    </citation>
    <scope>NUCLEOTIDE SEQUENCE</scope>
    <source>
        <strain evidence="2">B9</strain>
    </source>
</reference>
<dbReference type="Pfam" id="PF07484">
    <property type="entry name" value="Collar"/>
    <property type="match status" value="1"/>
</dbReference>
<organism evidence="2">
    <name type="scientific">Cupriavidus necator</name>
    <name type="common">Alcaligenes eutrophus</name>
    <name type="synonym">Ralstonia eutropha</name>
    <dbReference type="NCBI Taxonomy" id="106590"/>
    <lineage>
        <taxon>Bacteria</taxon>
        <taxon>Pseudomonadati</taxon>
        <taxon>Pseudomonadota</taxon>
        <taxon>Betaproteobacteria</taxon>
        <taxon>Burkholderiales</taxon>
        <taxon>Burkholderiaceae</taxon>
        <taxon>Cupriavidus</taxon>
    </lineage>
</organism>
<feature type="domain" description="Phage tail collar" evidence="1">
    <location>
        <begin position="329"/>
        <end position="386"/>
    </location>
</feature>
<dbReference type="InterPro" id="IPR011083">
    <property type="entry name" value="Phage_tail_collar_dom"/>
</dbReference>
<evidence type="ECO:0000313" key="2">
    <source>
        <dbReference type="EMBL" id="SCU94325.1"/>
    </source>
</evidence>
<dbReference type="AlphaFoldDB" id="A0A1K0IP40"/>
<dbReference type="Gene3D" id="3.90.1340.10">
    <property type="entry name" value="Phage tail collar domain"/>
    <property type="match status" value="1"/>
</dbReference>
<accession>A0A1K0IP40</accession>